<protein>
    <recommendedName>
        <fullName evidence="6">Luciferase-like domain-containing protein</fullName>
    </recommendedName>
</protein>
<dbReference type="InterPro" id="IPR050172">
    <property type="entry name" value="SsuD_RutA_monooxygenase"/>
</dbReference>
<dbReference type="InterPro" id="IPR036661">
    <property type="entry name" value="Luciferase-like_sf"/>
</dbReference>
<evidence type="ECO:0000256" key="3">
    <source>
        <dbReference type="ARBA" id="ARBA00023002"/>
    </source>
</evidence>
<feature type="region of interest" description="Disordered" evidence="5">
    <location>
        <begin position="253"/>
        <end position="300"/>
    </location>
</feature>
<reference evidence="7 8" key="1">
    <citation type="journal article" date="2010" name="J. Bacteriol.">
        <title>Biochemical characterization of a novel indole prenyltransferase from Streptomyces sp. SN-593.</title>
        <authorList>
            <person name="Takahashi S."/>
            <person name="Takagi H."/>
            <person name="Toyoda A."/>
            <person name="Uramoto M."/>
            <person name="Nogawa T."/>
            <person name="Ueki M."/>
            <person name="Sakaki Y."/>
            <person name="Osada H."/>
        </authorList>
    </citation>
    <scope>NUCLEOTIDE SEQUENCE [LARGE SCALE GENOMIC DNA]</scope>
    <source>
        <strain evidence="7 8">SN-593</strain>
    </source>
</reference>
<dbReference type="KEGG" id="arev:RVR_1723"/>
<dbReference type="AlphaFoldDB" id="A0A7U3VMC2"/>
<evidence type="ECO:0000256" key="4">
    <source>
        <dbReference type="ARBA" id="ARBA00023033"/>
    </source>
</evidence>
<dbReference type="PANTHER" id="PTHR42847:SF8">
    <property type="entry name" value="CONSERVED PROTEIN"/>
    <property type="match status" value="1"/>
</dbReference>
<keyword evidence="1" id="KW-0285">Flavoprotein</keyword>
<dbReference type="GO" id="GO:0008726">
    <property type="term" value="F:alkanesulfonate monooxygenase activity"/>
    <property type="evidence" value="ECO:0007669"/>
    <property type="project" value="TreeGrafter"/>
</dbReference>
<dbReference type="GO" id="GO:0046306">
    <property type="term" value="P:alkanesulfonate catabolic process"/>
    <property type="evidence" value="ECO:0007669"/>
    <property type="project" value="TreeGrafter"/>
</dbReference>
<feature type="compositionally biased region" description="Low complexity" evidence="5">
    <location>
        <begin position="114"/>
        <end position="126"/>
    </location>
</feature>
<gene>
    <name evidence="7" type="ORF">RVR_1723</name>
</gene>
<evidence type="ECO:0000313" key="8">
    <source>
        <dbReference type="Proteomes" id="UP000595703"/>
    </source>
</evidence>
<dbReference type="Proteomes" id="UP000595703">
    <property type="component" value="Chromosome"/>
</dbReference>
<keyword evidence="4" id="KW-0503">Monooxygenase</keyword>
<evidence type="ECO:0000259" key="6">
    <source>
        <dbReference type="Pfam" id="PF00296"/>
    </source>
</evidence>
<evidence type="ECO:0000256" key="5">
    <source>
        <dbReference type="SAM" id="MobiDB-lite"/>
    </source>
</evidence>
<keyword evidence="8" id="KW-1185">Reference proteome</keyword>
<dbReference type="Gene3D" id="3.20.20.30">
    <property type="entry name" value="Luciferase-like domain"/>
    <property type="match status" value="1"/>
</dbReference>
<dbReference type="EMBL" id="AP018365">
    <property type="protein sequence ID" value="BBA96429.1"/>
    <property type="molecule type" value="Genomic_DNA"/>
</dbReference>
<reference evidence="7 8" key="4">
    <citation type="journal article" date="2020" name="Sci. Rep.">
        <title>beta-carboline chemical signals induce reveromycin production through a LuxR family regulator in Streptomyces sp. SN-593.</title>
        <authorList>
            <person name="Panthee S."/>
            <person name="Kito N."/>
            <person name="Hayashi T."/>
            <person name="Shimizu T."/>
            <person name="Ishikawa J."/>
            <person name="Hamamoto H."/>
            <person name="Osada H."/>
            <person name="Takahashi S."/>
        </authorList>
    </citation>
    <scope>NUCLEOTIDE SEQUENCE [LARGE SCALE GENOMIC DNA]</scope>
    <source>
        <strain evidence="7 8">SN-593</strain>
    </source>
</reference>
<feature type="compositionally biased region" description="Low complexity" evidence="5">
    <location>
        <begin position="266"/>
        <end position="281"/>
    </location>
</feature>
<accession>A0A7U3VMC2</accession>
<proteinExistence type="predicted"/>
<dbReference type="Pfam" id="PF00296">
    <property type="entry name" value="Bac_luciferase"/>
    <property type="match status" value="1"/>
</dbReference>
<feature type="region of interest" description="Disordered" evidence="5">
    <location>
        <begin position="111"/>
        <end position="135"/>
    </location>
</feature>
<name>A0A7U3VMC2_9ACTN</name>
<evidence type="ECO:0000256" key="2">
    <source>
        <dbReference type="ARBA" id="ARBA00022643"/>
    </source>
</evidence>
<reference evidence="7 8" key="2">
    <citation type="journal article" date="2011" name="J. Antibiot.">
        <title>Furaquinocins I and J: novel polyketide isoprenoid hybrid compounds from Streptomyces reveromyceticus SN-593.</title>
        <authorList>
            <person name="Panthee S."/>
            <person name="Takahashi S."/>
            <person name="Takagi H."/>
            <person name="Nogawa T."/>
            <person name="Oowada E."/>
            <person name="Uramoto M."/>
            <person name="Osada H."/>
        </authorList>
    </citation>
    <scope>NUCLEOTIDE SEQUENCE [LARGE SCALE GENOMIC DNA]</scope>
    <source>
        <strain evidence="7 8">SN-593</strain>
    </source>
</reference>
<dbReference type="SUPFAM" id="SSF51679">
    <property type="entry name" value="Bacterial luciferase-like"/>
    <property type="match status" value="1"/>
</dbReference>
<organism evidence="7 8">
    <name type="scientific">Actinacidiphila reveromycinica</name>
    <dbReference type="NCBI Taxonomy" id="659352"/>
    <lineage>
        <taxon>Bacteria</taxon>
        <taxon>Bacillati</taxon>
        <taxon>Actinomycetota</taxon>
        <taxon>Actinomycetes</taxon>
        <taxon>Kitasatosporales</taxon>
        <taxon>Streptomycetaceae</taxon>
        <taxon>Actinacidiphila</taxon>
    </lineage>
</organism>
<reference evidence="7 8" key="3">
    <citation type="journal article" date="2011" name="Nat. Chem. Biol.">
        <title>Reveromycin A biosynthesis uses RevG and RevJ for stereospecific spiroacetal formation.</title>
        <authorList>
            <person name="Takahashi S."/>
            <person name="Toyoda A."/>
            <person name="Sekiyama Y."/>
            <person name="Takagi H."/>
            <person name="Nogawa T."/>
            <person name="Uramoto M."/>
            <person name="Suzuki R."/>
            <person name="Koshino H."/>
            <person name="Kumano T."/>
            <person name="Panthee S."/>
            <person name="Dairi T."/>
            <person name="Ishikawa J."/>
            <person name="Ikeda H."/>
            <person name="Sakaki Y."/>
            <person name="Osada H."/>
        </authorList>
    </citation>
    <scope>NUCLEOTIDE SEQUENCE [LARGE SCALE GENOMIC DNA]</scope>
    <source>
        <strain evidence="7 8">SN-593</strain>
    </source>
</reference>
<evidence type="ECO:0000313" key="7">
    <source>
        <dbReference type="EMBL" id="BBA96429.1"/>
    </source>
</evidence>
<sequence length="300" mass="31323">MPAIFATATTRSRIWSRSTRGAPRRPCVDRISVTDHVRQMPTLGPPEHEMREAYTRLGWLAAKTERVKLLALVTAVVFREPGLLAKAVTTLDVLSGGRAVLGIGAAAHADTHADAAGPSRRSPSGSSGSGGAARRPAHVEWLGGPVRRPALPPGPYAQLPAGAVPPHPTILVGGEGGRKTLKRVARHAGACTIGVYDLDATPANWTSSAGTAPTRAAMTTGWIRRQGIASTWGGTARRQQDVEHLHAVAEVASPSPTAPCSGSANPVGSTRSASGSSPPSRRSGRRSRRGNPCRMPDWPG</sequence>
<feature type="compositionally biased region" description="Basic residues" evidence="5">
    <location>
        <begin position="282"/>
        <end position="291"/>
    </location>
</feature>
<dbReference type="InterPro" id="IPR011251">
    <property type="entry name" value="Luciferase-like_dom"/>
</dbReference>
<feature type="compositionally biased region" description="Polar residues" evidence="5">
    <location>
        <begin position="254"/>
        <end position="264"/>
    </location>
</feature>
<evidence type="ECO:0000256" key="1">
    <source>
        <dbReference type="ARBA" id="ARBA00022630"/>
    </source>
</evidence>
<feature type="domain" description="Luciferase-like" evidence="6">
    <location>
        <begin position="46"/>
        <end position="188"/>
    </location>
</feature>
<keyword evidence="3" id="KW-0560">Oxidoreductase</keyword>
<dbReference type="PANTHER" id="PTHR42847">
    <property type="entry name" value="ALKANESULFONATE MONOOXYGENASE"/>
    <property type="match status" value="1"/>
</dbReference>
<keyword evidence="2" id="KW-0288">FMN</keyword>